<evidence type="ECO:0000259" key="4">
    <source>
        <dbReference type="Pfam" id="PF12047"/>
    </source>
</evidence>
<feature type="domain" description="RFTS" evidence="4">
    <location>
        <begin position="621"/>
        <end position="748"/>
    </location>
</feature>
<feature type="region of interest" description="Disordered" evidence="3">
    <location>
        <begin position="279"/>
        <end position="356"/>
    </location>
</feature>
<proteinExistence type="predicted"/>
<dbReference type="Pfam" id="PF12047">
    <property type="entry name" value="DNMT1-RFD"/>
    <property type="match status" value="1"/>
</dbReference>
<dbReference type="PANTHER" id="PTHR46235:SF3">
    <property type="entry name" value="PHD FINGER-CONTAINING PROTEIN DDB_G0268158"/>
    <property type="match status" value="1"/>
</dbReference>
<comment type="subcellular location">
    <subcellularLocation>
        <location evidence="1">Nucleus</location>
    </subcellularLocation>
</comment>
<dbReference type="OrthoDB" id="695588at2759"/>
<protein>
    <recommendedName>
        <fullName evidence="4">RFTS domain-containing protein</fullName>
    </recommendedName>
</protein>
<feature type="compositionally biased region" description="Polar residues" evidence="3">
    <location>
        <begin position="286"/>
        <end position="306"/>
    </location>
</feature>
<keyword evidence="2" id="KW-0539">Nucleus</keyword>
<evidence type="ECO:0000313" key="5">
    <source>
        <dbReference type="EMBL" id="KAF8675576.1"/>
    </source>
</evidence>
<evidence type="ECO:0000256" key="3">
    <source>
        <dbReference type="SAM" id="MobiDB-lite"/>
    </source>
</evidence>
<evidence type="ECO:0000313" key="6">
    <source>
        <dbReference type="Proteomes" id="UP000636709"/>
    </source>
</evidence>
<feature type="region of interest" description="Disordered" evidence="3">
    <location>
        <begin position="412"/>
        <end position="435"/>
    </location>
</feature>
<accession>A0A835AWA8</accession>
<sequence length="781" mass="87028">MDFLVCPCRALGIGLHNTDLESGAINLATPLGEAMPRMVTALVESPFYSSQHSSAYLMRYQHTFCILRLIGLICLGRHLQPNDTIWVGDAIQLVPQLHFRRLRPNIIGLSSHASPPGHHAACPHMHPLVLIMQPHMHELVLANPSICAAAHLEFHQQPTQLQQALRTTSSWTVVGSTEHCCRAAPATNSKSVSDFSFPHTLCLHLCVFVRHPSCHAGPNQHHDPGSRLRASPHRSLAPTEHAANQSCFPIAATRWRAIPASTTEALVHGQTTRTLIRTHGYGPQKSFPQTHTTRALSAWRTSSLSTPPRHKAPPDRLTARPRSSPLSAVVTNVVPRQSRNPLQAQATTWTKKTTDPGHSAWGLRLTRRLTLLCQGLIYLKLLREEHLGPTDTKITTHLRLPTRIERKATVLHTSNSANKPPPHPRAEKDPQVRRLARRKSAAILVQQATWCLTMVPRRENDAITATPPLPPTETSSPLPLASATPLLEEARRSKKRHLDATSKHPPPASPLPPRRRRAEPRRSALSLGLSRVRTYDPAIPRLGLKPDATSPSALQIVSRFLWFSPVDLVTGFAALAWRAAPAEFPHVCLGNCSPVACRAPDVCHFQIGEAMMSSEDDDVEPRLRAVQGYYFVDDDDAPVSFDVLPFQFDAAEEVPSFKKDVYLRGLADGGLQNVYKQVVAWKLCLSGESPEITVLCTEGNWITLLKPRPSYEETVRSVLVTVEMLHFVRRSPTVSEENIWGHLRRVFEYVLLHLFSLPQPHRCSYILMVIVRAVRILMRFL</sequence>
<gene>
    <name evidence="5" type="ORF">HU200_047645</name>
</gene>
<dbReference type="PANTHER" id="PTHR46235">
    <property type="entry name" value="PHD FINGER-CONTAINING PROTEIN DDB_G0268158"/>
    <property type="match status" value="1"/>
</dbReference>
<evidence type="ECO:0000256" key="2">
    <source>
        <dbReference type="ARBA" id="ARBA00023242"/>
    </source>
</evidence>
<dbReference type="InterPro" id="IPR022702">
    <property type="entry name" value="Cytosine_MeTrfase1_RFD"/>
</dbReference>
<organism evidence="5 6">
    <name type="scientific">Digitaria exilis</name>
    <dbReference type="NCBI Taxonomy" id="1010633"/>
    <lineage>
        <taxon>Eukaryota</taxon>
        <taxon>Viridiplantae</taxon>
        <taxon>Streptophyta</taxon>
        <taxon>Embryophyta</taxon>
        <taxon>Tracheophyta</taxon>
        <taxon>Spermatophyta</taxon>
        <taxon>Magnoliopsida</taxon>
        <taxon>Liliopsida</taxon>
        <taxon>Poales</taxon>
        <taxon>Poaceae</taxon>
        <taxon>PACMAD clade</taxon>
        <taxon>Panicoideae</taxon>
        <taxon>Panicodae</taxon>
        <taxon>Paniceae</taxon>
        <taxon>Anthephorinae</taxon>
        <taxon>Digitaria</taxon>
    </lineage>
</organism>
<name>A0A835AWA8_9POAL</name>
<evidence type="ECO:0000256" key="1">
    <source>
        <dbReference type="ARBA" id="ARBA00004123"/>
    </source>
</evidence>
<dbReference type="AlphaFoldDB" id="A0A835AWA8"/>
<dbReference type="EMBL" id="JACEFO010002178">
    <property type="protein sequence ID" value="KAF8675576.1"/>
    <property type="molecule type" value="Genomic_DNA"/>
</dbReference>
<dbReference type="Proteomes" id="UP000636709">
    <property type="component" value="Unassembled WGS sequence"/>
</dbReference>
<keyword evidence="6" id="KW-1185">Reference proteome</keyword>
<comment type="caution">
    <text evidence="5">The sequence shown here is derived from an EMBL/GenBank/DDBJ whole genome shotgun (WGS) entry which is preliminary data.</text>
</comment>
<feature type="region of interest" description="Disordered" evidence="3">
    <location>
        <begin position="489"/>
        <end position="523"/>
    </location>
</feature>
<reference evidence="5" key="1">
    <citation type="submission" date="2020-07" db="EMBL/GenBank/DDBJ databases">
        <title>Genome sequence and genetic diversity analysis of an under-domesticated orphan crop, white fonio (Digitaria exilis).</title>
        <authorList>
            <person name="Bennetzen J.L."/>
            <person name="Chen S."/>
            <person name="Ma X."/>
            <person name="Wang X."/>
            <person name="Yssel A.E.J."/>
            <person name="Chaluvadi S.R."/>
            <person name="Johnson M."/>
            <person name="Gangashetty P."/>
            <person name="Hamidou F."/>
            <person name="Sanogo M.D."/>
            <person name="Zwaenepoel A."/>
            <person name="Wallace J."/>
            <person name="Van De Peer Y."/>
            <person name="Van Deynze A."/>
        </authorList>
    </citation>
    <scope>NUCLEOTIDE SEQUENCE</scope>
    <source>
        <tissue evidence="5">Leaves</tissue>
    </source>
</reference>
<dbReference type="GO" id="GO:0005634">
    <property type="term" value="C:nucleus"/>
    <property type="evidence" value="ECO:0007669"/>
    <property type="project" value="UniProtKB-SubCell"/>
</dbReference>
<feature type="compositionally biased region" description="Polar residues" evidence="3">
    <location>
        <begin position="324"/>
        <end position="342"/>
    </location>
</feature>